<feature type="compositionally biased region" description="Low complexity" evidence="1">
    <location>
        <begin position="116"/>
        <end position="130"/>
    </location>
</feature>
<dbReference type="AlphaFoldDB" id="A0A427A685"/>
<protein>
    <submittedName>
        <fullName evidence="2">Uncharacterized protein</fullName>
    </submittedName>
</protein>
<organism evidence="2 3">
    <name type="scientific">Ensete ventricosum</name>
    <name type="common">Abyssinian banana</name>
    <name type="synonym">Musa ensete</name>
    <dbReference type="NCBI Taxonomy" id="4639"/>
    <lineage>
        <taxon>Eukaryota</taxon>
        <taxon>Viridiplantae</taxon>
        <taxon>Streptophyta</taxon>
        <taxon>Embryophyta</taxon>
        <taxon>Tracheophyta</taxon>
        <taxon>Spermatophyta</taxon>
        <taxon>Magnoliopsida</taxon>
        <taxon>Liliopsida</taxon>
        <taxon>Zingiberales</taxon>
        <taxon>Musaceae</taxon>
        <taxon>Ensete</taxon>
    </lineage>
</organism>
<accession>A0A427A685</accession>
<dbReference type="Proteomes" id="UP000287651">
    <property type="component" value="Unassembled WGS sequence"/>
</dbReference>
<gene>
    <name evidence="2" type="ORF">B296_00002996</name>
</gene>
<evidence type="ECO:0000313" key="3">
    <source>
        <dbReference type="Proteomes" id="UP000287651"/>
    </source>
</evidence>
<dbReference type="EMBL" id="AMZH03003617">
    <property type="protein sequence ID" value="RRT71769.1"/>
    <property type="molecule type" value="Genomic_DNA"/>
</dbReference>
<comment type="caution">
    <text evidence="2">The sequence shown here is derived from an EMBL/GenBank/DDBJ whole genome shotgun (WGS) entry which is preliminary data.</text>
</comment>
<feature type="region of interest" description="Disordered" evidence="1">
    <location>
        <begin position="85"/>
        <end position="169"/>
    </location>
</feature>
<sequence>MRLLQRLAAKVGGAYGRGVTTCMLSACRGGWPRPGPLQGQSAMAKGPCKGVIDCGQGQPAREANGGCKGRQTPAVYWRSPAGAAAHRRDACRQKRRPQGLLPTASTGSTRLRPVRRGAAPVEVPPVGAEPTAGAAAPWHGGCQRARQSPPALGQRRRRSEGDGRARASF</sequence>
<reference evidence="2 3" key="1">
    <citation type="journal article" date="2014" name="Agronomy (Basel)">
        <title>A Draft Genome Sequence for Ensete ventricosum, the Drought-Tolerant Tree Against Hunger.</title>
        <authorList>
            <person name="Harrison J."/>
            <person name="Moore K.A."/>
            <person name="Paszkiewicz K."/>
            <person name="Jones T."/>
            <person name="Grant M."/>
            <person name="Ambacheew D."/>
            <person name="Muzemil S."/>
            <person name="Studholme D.J."/>
        </authorList>
    </citation>
    <scope>NUCLEOTIDE SEQUENCE [LARGE SCALE GENOMIC DNA]</scope>
</reference>
<evidence type="ECO:0000256" key="1">
    <source>
        <dbReference type="SAM" id="MobiDB-lite"/>
    </source>
</evidence>
<name>A0A427A685_ENSVE</name>
<evidence type="ECO:0000313" key="2">
    <source>
        <dbReference type="EMBL" id="RRT71769.1"/>
    </source>
</evidence>
<proteinExistence type="predicted"/>
<feature type="compositionally biased region" description="Basic and acidic residues" evidence="1">
    <location>
        <begin position="159"/>
        <end position="169"/>
    </location>
</feature>